<dbReference type="AlphaFoldDB" id="A0A8J8YS26"/>
<reference evidence="2" key="2">
    <citation type="submission" date="2008-12" db="EMBL/GenBank/DDBJ databases">
        <title>Improved gene annotation of the rice (Oryza sativa) genomes.</title>
        <authorList>
            <person name="Wang J."/>
            <person name="Li R."/>
            <person name="Fan W."/>
            <person name="Huang Q."/>
            <person name="Zhang J."/>
            <person name="Zhou Y."/>
            <person name="Hu Y."/>
            <person name="Zi S."/>
            <person name="Li J."/>
            <person name="Ni P."/>
            <person name="Zheng H."/>
            <person name="Zhang Y."/>
            <person name="Zhao M."/>
            <person name="Hao Q."/>
            <person name="McDermott J."/>
            <person name="Samudrala R."/>
            <person name="Kristiansen K."/>
            <person name="Wong G.K.-S."/>
        </authorList>
    </citation>
    <scope>NUCLEOTIDE SEQUENCE</scope>
</reference>
<sequence length="128" mass="13930">MGLRAEVGERDGVCTRRGSALLASRSLSPDPPPLHRSSPPAYCHRRQIRARGSCLCRIPGEGGGSLAAPGRLPPLELKKAKRLEPEEKEKEAAPAPAVWLAGARARRGRAVLALEWKIRGNTERRRGK</sequence>
<proteinExistence type="predicted"/>
<dbReference type="EMBL" id="CM000143">
    <property type="protein sequence ID" value="EEE65852.1"/>
    <property type="molecule type" value="Genomic_DNA"/>
</dbReference>
<dbReference type="OMA" id="IRGNTER"/>
<dbReference type="Gramene" id="Os06t0547500-01">
    <property type="protein sequence ID" value="Os06t0547500-01"/>
    <property type="gene ID" value="Os06g0547500"/>
</dbReference>
<name>A0A8J8YS26_ORYSJ</name>
<dbReference type="Proteomes" id="UP000007752">
    <property type="component" value="Chromosome 6"/>
</dbReference>
<evidence type="ECO:0000256" key="1">
    <source>
        <dbReference type="SAM" id="MobiDB-lite"/>
    </source>
</evidence>
<dbReference type="HOGENOM" id="CLU_1974164_0_0_1"/>
<reference evidence="2" key="1">
    <citation type="journal article" date="2005" name="PLoS Biol.">
        <title>The genomes of Oryza sativa: a history of duplications.</title>
        <authorList>
            <person name="Yu J."/>
            <person name="Wang J."/>
            <person name="Lin W."/>
            <person name="Li S."/>
            <person name="Li H."/>
            <person name="Zhou J."/>
            <person name="Ni P."/>
            <person name="Dong W."/>
            <person name="Hu S."/>
            <person name="Zeng C."/>
            <person name="Zhang J."/>
            <person name="Zhang Y."/>
            <person name="Li R."/>
            <person name="Xu Z."/>
            <person name="Li S."/>
            <person name="Li X."/>
            <person name="Zheng H."/>
            <person name="Cong L."/>
            <person name="Lin L."/>
            <person name="Yin J."/>
            <person name="Geng J."/>
            <person name="Li G."/>
            <person name="Shi J."/>
            <person name="Liu J."/>
            <person name="Lv H."/>
            <person name="Li J."/>
            <person name="Wang J."/>
            <person name="Deng Y."/>
            <person name="Ran L."/>
            <person name="Shi X."/>
            <person name="Wang X."/>
            <person name="Wu Q."/>
            <person name="Li C."/>
            <person name="Ren X."/>
            <person name="Wang J."/>
            <person name="Wang X."/>
            <person name="Li D."/>
            <person name="Liu D."/>
            <person name="Zhang X."/>
            <person name="Ji Z."/>
            <person name="Zhao W."/>
            <person name="Sun Y."/>
            <person name="Zhang Z."/>
            <person name="Bao J."/>
            <person name="Han Y."/>
            <person name="Dong L."/>
            <person name="Ji J."/>
            <person name="Chen P."/>
            <person name="Wu S."/>
            <person name="Liu J."/>
            <person name="Xiao Y."/>
            <person name="Bu D."/>
            <person name="Tan J."/>
            <person name="Yang L."/>
            <person name="Ye C."/>
            <person name="Zhang J."/>
            <person name="Xu J."/>
            <person name="Zhou Y."/>
            <person name="Yu Y."/>
            <person name="Zhang B."/>
            <person name="Zhuang S."/>
            <person name="Wei H."/>
            <person name="Liu B."/>
            <person name="Lei M."/>
            <person name="Yu H."/>
            <person name="Li Y."/>
            <person name="Xu H."/>
            <person name="Wei S."/>
            <person name="He X."/>
            <person name="Fang L."/>
            <person name="Zhang Z."/>
            <person name="Zhang Y."/>
            <person name="Huang X."/>
            <person name="Su Z."/>
            <person name="Tong W."/>
            <person name="Li J."/>
            <person name="Tong Z."/>
            <person name="Li S."/>
            <person name="Ye J."/>
            <person name="Wang L."/>
            <person name="Fang L."/>
            <person name="Lei T."/>
            <person name="Chen C."/>
            <person name="Chen H."/>
            <person name="Xu Z."/>
            <person name="Li H."/>
            <person name="Huang H."/>
            <person name="Zhang F."/>
            <person name="Xu H."/>
            <person name="Li N."/>
            <person name="Zhao C."/>
            <person name="Li S."/>
            <person name="Dong L."/>
            <person name="Huang Y."/>
            <person name="Li L."/>
            <person name="Xi Y."/>
            <person name="Qi Q."/>
            <person name="Li W."/>
            <person name="Zhang B."/>
            <person name="Hu W."/>
            <person name="Zhang Y."/>
            <person name="Tian X."/>
            <person name="Jiao Y."/>
            <person name="Liang X."/>
            <person name="Jin J."/>
            <person name="Gao L."/>
            <person name="Zheng W."/>
            <person name="Hao B."/>
            <person name="Liu S."/>
            <person name="Wang W."/>
            <person name="Yuan L."/>
            <person name="Cao M."/>
            <person name="McDermott J."/>
            <person name="Samudrala R."/>
            <person name="Wang J."/>
            <person name="Wong G.K."/>
            <person name="Yang H."/>
        </authorList>
    </citation>
    <scope>NUCLEOTIDE SEQUENCE [LARGE SCALE GENOMIC DNA]</scope>
</reference>
<gene>
    <name evidence="2" type="ORF">OsJ_21629</name>
</gene>
<evidence type="ECO:0000313" key="2">
    <source>
        <dbReference type="EMBL" id="EEE65852.1"/>
    </source>
</evidence>
<organism evidence="2">
    <name type="scientific">Oryza sativa subsp. japonica</name>
    <name type="common">Rice</name>
    <dbReference type="NCBI Taxonomy" id="39947"/>
    <lineage>
        <taxon>Eukaryota</taxon>
        <taxon>Viridiplantae</taxon>
        <taxon>Streptophyta</taxon>
        <taxon>Embryophyta</taxon>
        <taxon>Tracheophyta</taxon>
        <taxon>Spermatophyta</taxon>
        <taxon>Magnoliopsida</taxon>
        <taxon>Liliopsida</taxon>
        <taxon>Poales</taxon>
        <taxon>Poaceae</taxon>
        <taxon>BOP clade</taxon>
        <taxon>Oryzoideae</taxon>
        <taxon>Oryzeae</taxon>
        <taxon>Oryzinae</taxon>
        <taxon>Oryza</taxon>
        <taxon>Oryza sativa</taxon>
    </lineage>
</organism>
<protein>
    <submittedName>
        <fullName evidence="2">Uncharacterized protein</fullName>
    </submittedName>
</protein>
<feature type="region of interest" description="Disordered" evidence="1">
    <location>
        <begin position="22"/>
        <end position="42"/>
    </location>
</feature>
<accession>A0A8J8YS26</accession>